<evidence type="ECO:0000313" key="6">
    <source>
        <dbReference type="Proteomes" id="UP001345827"/>
    </source>
</evidence>
<comment type="similarity">
    <text evidence="3">Belongs to the WD repeat AIP1 family.</text>
</comment>
<dbReference type="PANTHER" id="PTHR19856:SF0">
    <property type="entry name" value="WD REPEAT-CONTAINING PROTEIN 1"/>
    <property type="match status" value="1"/>
</dbReference>
<dbReference type="FunFam" id="2.130.10.10:FF:000167">
    <property type="entry name" value="Actin-interacting protein 1"/>
    <property type="match status" value="1"/>
</dbReference>
<dbReference type="PANTHER" id="PTHR19856">
    <property type="entry name" value="WD-REPEATCONTAINING PROTEIN WDR1"/>
    <property type="match status" value="1"/>
</dbReference>
<dbReference type="GO" id="GO:0051015">
    <property type="term" value="F:actin filament binding"/>
    <property type="evidence" value="ECO:0007669"/>
    <property type="project" value="TreeGrafter"/>
</dbReference>
<dbReference type="SUPFAM" id="SSF50998">
    <property type="entry name" value="Quinoprotein alcohol dehydrogenase-like"/>
    <property type="match status" value="1"/>
</dbReference>
<proteinExistence type="inferred from homology"/>
<dbReference type="InterPro" id="IPR036322">
    <property type="entry name" value="WD40_repeat_dom_sf"/>
</dbReference>
<dbReference type="InterPro" id="IPR001680">
    <property type="entry name" value="WD40_rpt"/>
</dbReference>
<dbReference type="PROSITE" id="PS50082">
    <property type="entry name" value="WD_REPEATS_2"/>
    <property type="match status" value="6"/>
</dbReference>
<keyword evidence="2" id="KW-0677">Repeat</keyword>
<feature type="repeat" description="WD" evidence="4">
    <location>
        <begin position="197"/>
        <end position="238"/>
    </location>
</feature>
<gene>
    <name evidence="5" type="primary">AIP1</name>
    <name evidence="5" type="ORF">LTR25_005026</name>
</gene>
<dbReference type="SMART" id="SM00320">
    <property type="entry name" value="WD40"/>
    <property type="match status" value="10"/>
</dbReference>
<feature type="repeat" description="WD" evidence="4">
    <location>
        <begin position="243"/>
        <end position="284"/>
    </location>
</feature>
<dbReference type="SUPFAM" id="SSF50978">
    <property type="entry name" value="WD40 repeat-like"/>
    <property type="match status" value="1"/>
</dbReference>
<sequence length="635" mass="66745">MKQNVYYRSANTSKDGIYAALPTTTRGQPTPLSADSKGERIAYASNKSIFLRSIDDPAISTQYTQHTAATTVARFAPSGFYCASGDASGIVRVWDCSPNGSGVTKGEYAVISGRINDIAWDGDSQRLIAVGDGKQRFGHCVTADSGNTVGEISGHSAQVNAVSIRQQRPLRAATAGDDKNLVFYHGAPFKFNDIPGRGSHTNYIYGVAFSPDGSHLLSVGGDRKICLYDGKTGEVKTEIVDGSEGHKGSIFGVSWSKDSKNFVTCSGDRTVKTWDVEAGKVTHTWSFGDGVAVPDQQVGVVWPAGRSDGLIISLSLSGDLNYLNTNSSKPTKILSGHQKNITALTSSGETRSETLWTGSAEGRLCAWDAATGTAESIEGDGHTNIISGLAATPPGPHPQVFSVGWDDSLRTVDVGAKTFTGKATQLSSQPKALTCTSDSLVIVAQLESVIVYREGEEDGELPLKSTPTSLASSGSTVAIGSQDSSLRVFTVTPGKAPKQSAVVEGVSASPLTAISFSRDGSMVAVGTAAGKIYVYKISSGVTGLITGSVSLDLVTDRWNAHTGKVISIAWNPEGTGAVSGSLDTNLFVWSLKEPGKRVKETNAHKEGVNGVVWQGDTVYSIGADATVKKWKVKIT</sequence>
<protein>
    <submittedName>
        <fullName evidence="5">WD40 repeat-like protein</fullName>
    </submittedName>
</protein>
<organism evidence="5 6">
    <name type="scientific">Vermiconidia calcicola</name>
    <dbReference type="NCBI Taxonomy" id="1690605"/>
    <lineage>
        <taxon>Eukaryota</taxon>
        <taxon>Fungi</taxon>
        <taxon>Dikarya</taxon>
        <taxon>Ascomycota</taxon>
        <taxon>Pezizomycotina</taxon>
        <taxon>Dothideomycetes</taxon>
        <taxon>Dothideomycetidae</taxon>
        <taxon>Mycosphaerellales</taxon>
        <taxon>Extremaceae</taxon>
        <taxon>Vermiconidia</taxon>
    </lineage>
</organism>
<dbReference type="InterPro" id="IPR011047">
    <property type="entry name" value="Quinoprotein_ADH-like_sf"/>
</dbReference>
<dbReference type="GO" id="GO:0030042">
    <property type="term" value="P:actin filament depolymerization"/>
    <property type="evidence" value="ECO:0007669"/>
    <property type="project" value="TreeGrafter"/>
</dbReference>
<evidence type="ECO:0000256" key="4">
    <source>
        <dbReference type="PROSITE-ProRule" id="PRU00221"/>
    </source>
</evidence>
<comment type="caution">
    <text evidence="5">The sequence shown here is derived from an EMBL/GenBank/DDBJ whole genome shotgun (WGS) entry which is preliminary data.</text>
</comment>
<dbReference type="Pfam" id="PF00400">
    <property type="entry name" value="WD40"/>
    <property type="match status" value="4"/>
</dbReference>
<keyword evidence="6" id="KW-1185">Reference proteome</keyword>
<dbReference type="AlphaFoldDB" id="A0AAV9Q7Y3"/>
<evidence type="ECO:0000256" key="2">
    <source>
        <dbReference type="ARBA" id="ARBA00022737"/>
    </source>
</evidence>
<feature type="repeat" description="WD" evidence="4">
    <location>
        <begin position="63"/>
        <end position="95"/>
    </location>
</feature>
<keyword evidence="1 4" id="KW-0853">WD repeat</keyword>
<name>A0AAV9Q7Y3_9PEZI</name>
<evidence type="ECO:0000313" key="5">
    <source>
        <dbReference type="EMBL" id="KAK5537774.1"/>
    </source>
</evidence>
<accession>A0AAV9Q7Y3</accession>
<dbReference type="EMBL" id="JAXLQG010000007">
    <property type="protein sequence ID" value="KAK5537774.1"/>
    <property type="molecule type" value="Genomic_DNA"/>
</dbReference>
<feature type="repeat" description="WD" evidence="4">
    <location>
        <begin position="558"/>
        <end position="592"/>
    </location>
</feature>
<dbReference type="InterPro" id="IPR015943">
    <property type="entry name" value="WD40/YVTN_repeat-like_dom_sf"/>
</dbReference>
<feature type="repeat" description="WD" evidence="4">
    <location>
        <begin position="334"/>
        <end position="377"/>
    </location>
</feature>
<feature type="repeat" description="WD" evidence="4">
    <location>
        <begin position="601"/>
        <end position="635"/>
    </location>
</feature>
<evidence type="ECO:0000256" key="3">
    <source>
        <dbReference type="ARBA" id="ARBA00038366"/>
    </source>
</evidence>
<reference evidence="5 6" key="1">
    <citation type="submission" date="2023-06" db="EMBL/GenBank/DDBJ databases">
        <title>Black Yeasts Isolated from many extreme environments.</title>
        <authorList>
            <person name="Coleine C."/>
            <person name="Stajich J.E."/>
            <person name="Selbmann L."/>
        </authorList>
    </citation>
    <scope>NUCLEOTIDE SEQUENCE [LARGE SCALE GENOMIC DNA]</scope>
    <source>
        <strain evidence="5 6">CCFEE 5887</strain>
    </source>
</reference>
<dbReference type="PROSITE" id="PS50294">
    <property type="entry name" value="WD_REPEATS_REGION"/>
    <property type="match status" value="4"/>
</dbReference>
<dbReference type="Proteomes" id="UP001345827">
    <property type="component" value="Unassembled WGS sequence"/>
</dbReference>
<evidence type="ECO:0000256" key="1">
    <source>
        <dbReference type="ARBA" id="ARBA00022574"/>
    </source>
</evidence>
<dbReference type="Gene3D" id="2.130.10.10">
    <property type="entry name" value="YVTN repeat-like/Quinoprotein amine dehydrogenase"/>
    <property type="match status" value="2"/>
</dbReference>
<dbReference type="GO" id="GO:0030864">
    <property type="term" value="C:cortical actin cytoskeleton"/>
    <property type="evidence" value="ECO:0007669"/>
    <property type="project" value="TreeGrafter"/>
</dbReference>
<dbReference type="FunFam" id="2.130.10.10:FF:000102">
    <property type="entry name" value="Actin-interacting protein 1"/>
    <property type="match status" value="1"/>
</dbReference>